<evidence type="ECO:0000313" key="2">
    <source>
        <dbReference type="EMBL" id="CDP94795.1"/>
    </source>
</evidence>
<reference evidence="2" key="1">
    <citation type="journal article" date="2007" name="Science">
        <title>Draft genome of the filarial nematode parasite Brugia malayi.</title>
        <authorList>
            <person name="Ghedin E."/>
            <person name="Wang S."/>
            <person name="Spiro D."/>
            <person name="Caler E."/>
            <person name="Zhao Q."/>
            <person name="Crabtree J."/>
            <person name="Allen J.E."/>
            <person name="Delcher A.L."/>
            <person name="Guiliano D.B."/>
            <person name="Miranda-Saavedra D."/>
            <person name="Angiuoli S.V."/>
            <person name="Creasy T."/>
            <person name="Amedeo P."/>
            <person name="Haas B."/>
            <person name="El-Sayed N.M."/>
            <person name="Wortman J.R."/>
            <person name="Feldblyum T."/>
            <person name="Tallon L."/>
            <person name="Schatz M."/>
            <person name="Shumway M."/>
            <person name="Koo H."/>
            <person name="Salzberg S.L."/>
            <person name="Schobel S."/>
            <person name="Pertea M."/>
            <person name="Pop M."/>
            <person name="White O."/>
            <person name="Barton G.J."/>
            <person name="Carlow C.K."/>
            <person name="Crawford M.J."/>
            <person name="Daub J."/>
            <person name="Dimmic M.W."/>
            <person name="Estes C.F."/>
            <person name="Foster J.M."/>
            <person name="Ganatra M."/>
            <person name="Gregory W.F."/>
            <person name="Johnson N.M."/>
            <person name="Jin J."/>
            <person name="Komuniecki R."/>
            <person name="Korf I."/>
            <person name="Kumar S."/>
            <person name="Laney S."/>
            <person name="Li B.W."/>
            <person name="Li W."/>
            <person name="Lindblom T.H."/>
            <person name="Lustigman S."/>
            <person name="Ma D."/>
            <person name="Maina C.V."/>
            <person name="Martin D.M."/>
            <person name="McCarter J.P."/>
            <person name="McReynolds L."/>
            <person name="Mitreva M."/>
            <person name="Nutman T.B."/>
            <person name="Parkinson J."/>
            <person name="Peregrin-Alvarez J.M."/>
            <person name="Poole C."/>
            <person name="Ren Q."/>
            <person name="Saunders L."/>
            <person name="Sluder A.E."/>
            <person name="Smith K."/>
            <person name="Stanke M."/>
            <person name="Unnasch T.R."/>
            <person name="Ware J."/>
            <person name="Wei A.D."/>
            <person name="Weil G."/>
            <person name="Williams D.J."/>
            <person name="Zhang Y."/>
            <person name="Williams S.A."/>
            <person name="Fraser-Liggett C."/>
            <person name="Slatko B."/>
            <person name="Blaxter M.L."/>
            <person name="Scott A.L."/>
        </authorList>
    </citation>
    <scope>NUCLEOTIDE SEQUENCE</scope>
    <source>
        <strain evidence="2">FR3</strain>
    </source>
</reference>
<proteinExistence type="predicted"/>
<sequence length="47" mass="5024">MKNEVEEPKIGFQPSQTGTGLQHWSSGQGLLSPLCLPSPSVVSLDSR</sequence>
<dbReference type="AlphaFoldDB" id="A0A0J9XSJ7"/>
<evidence type="ECO:0000256" key="1">
    <source>
        <dbReference type="SAM" id="MobiDB-lite"/>
    </source>
</evidence>
<feature type="region of interest" description="Disordered" evidence="1">
    <location>
        <begin position="1"/>
        <end position="26"/>
    </location>
</feature>
<protein>
    <submittedName>
        <fullName evidence="2">Bm418</fullName>
    </submittedName>
</protein>
<gene>
    <name evidence="2" type="ORF">Bm418</name>
    <name evidence="2" type="ORF">BM_Bm418</name>
</gene>
<reference evidence="2" key="2">
    <citation type="submission" date="2012-12" db="EMBL/GenBank/DDBJ databases">
        <authorList>
            <person name="Gao Y.W."/>
            <person name="Fan S.T."/>
            <person name="Sun H.T."/>
            <person name="Wang Z."/>
            <person name="Gao X.L."/>
            <person name="Li Y.G."/>
            <person name="Wang T.C."/>
            <person name="Zhang K."/>
            <person name="Xu W.W."/>
            <person name="Yu Z.J."/>
            <person name="Xia X.Z."/>
        </authorList>
    </citation>
    <scope>NUCLEOTIDE SEQUENCE</scope>
    <source>
        <strain evidence="2">FR3</strain>
    </source>
</reference>
<accession>A0A0J9XSJ7</accession>
<name>A0A0J9XSJ7_BRUMA</name>
<organism evidence="2">
    <name type="scientific">Brugia malayi</name>
    <name type="common">Filarial nematode worm</name>
    <dbReference type="NCBI Taxonomy" id="6279"/>
    <lineage>
        <taxon>Eukaryota</taxon>
        <taxon>Metazoa</taxon>
        <taxon>Ecdysozoa</taxon>
        <taxon>Nematoda</taxon>
        <taxon>Chromadorea</taxon>
        <taxon>Rhabditida</taxon>
        <taxon>Spirurina</taxon>
        <taxon>Spiruromorpha</taxon>
        <taxon>Filarioidea</taxon>
        <taxon>Onchocercidae</taxon>
        <taxon>Brugia</taxon>
    </lineage>
</organism>
<feature type="compositionally biased region" description="Polar residues" evidence="1">
    <location>
        <begin position="13"/>
        <end position="24"/>
    </location>
</feature>
<dbReference type="EMBL" id="LN856931">
    <property type="protein sequence ID" value="CDP94795.1"/>
    <property type="molecule type" value="Genomic_DNA"/>
</dbReference>